<dbReference type="InterPro" id="IPR000259">
    <property type="entry name" value="Adhesion_dom_fimbrial"/>
</dbReference>
<feature type="domain" description="Fimbrial-type adhesion" evidence="1">
    <location>
        <begin position="28"/>
        <end position="177"/>
    </location>
</feature>
<dbReference type="Proteomes" id="UP001235723">
    <property type="component" value="Unassembled WGS sequence"/>
</dbReference>
<protein>
    <submittedName>
        <fullName evidence="2">Fimbrial protein</fullName>
    </submittedName>
</protein>
<dbReference type="InterPro" id="IPR036937">
    <property type="entry name" value="Adhesion_dom_fimbrial_sf"/>
</dbReference>
<dbReference type="Pfam" id="PF00419">
    <property type="entry name" value="Fimbrial"/>
    <property type="match status" value="1"/>
</dbReference>
<dbReference type="EMBL" id="JAHCRT010000021">
    <property type="protein sequence ID" value="MDQ9295684.1"/>
    <property type="molecule type" value="Genomic_DNA"/>
</dbReference>
<keyword evidence="3" id="KW-1185">Reference proteome</keyword>
<dbReference type="InterPro" id="IPR004086">
    <property type="entry name" value="P_pili_tip_fibrillum_PapE"/>
</dbReference>
<dbReference type="InterPro" id="IPR008966">
    <property type="entry name" value="Adhesion_dom_sf"/>
</dbReference>
<name>A0ABU1C4X6_9ESCH</name>
<gene>
    <name evidence="2" type="ORF">KJE03_19815</name>
</gene>
<organism evidence="2 3">
    <name type="scientific">Escherichia marmotae</name>
    <dbReference type="NCBI Taxonomy" id="1499973"/>
    <lineage>
        <taxon>Bacteria</taxon>
        <taxon>Pseudomonadati</taxon>
        <taxon>Pseudomonadota</taxon>
        <taxon>Gammaproteobacteria</taxon>
        <taxon>Enterobacterales</taxon>
        <taxon>Enterobacteriaceae</taxon>
        <taxon>Escherichia</taxon>
    </lineage>
</organism>
<sequence>MKARKLMIMAVLWGVFITEGQAVDNLIFKGKLIVPDCTVNNGNPVETNFGDIEIQTLAAANTGYHWENILVPVNCPYSLGAPKIRLTGSQAAGARNSIKTSRYDAEKLVIYLHQGTKDNLGKAINLGSYQNIAGNAISNTGGTRYEIRLAAGVGREGGMELLTAGPFEASASMEVRYE</sequence>
<dbReference type="SUPFAM" id="SSF49401">
    <property type="entry name" value="Bacterial adhesins"/>
    <property type="match status" value="1"/>
</dbReference>
<dbReference type="PRINTS" id="PR01555">
    <property type="entry name" value="FIMBRIALPAPE"/>
</dbReference>
<evidence type="ECO:0000313" key="3">
    <source>
        <dbReference type="Proteomes" id="UP001235723"/>
    </source>
</evidence>
<proteinExistence type="predicted"/>
<evidence type="ECO:0000259" key="1">
    <source>
        <dbReference type="Pfam" id="PF00419"/>
    </source>
</evidence>
<dbReference type="PANTHER" id="PTHR33420">
    <property type="entry name" value="FIMBRIAL SUBUNIT ELFA-RELATED"/>
    <property type="match status" value="1"/>
</dbReference>
<dbReference type="PANTHER" id="PTHR33420:SF33">
    <property type="entry name" value="MINOR FIMBRIAL SUBUNIT"/>
    <property type="match status" value="1"/>
</dbReference>
<dbReference type="RefSeq" id="WP_180257856.1">
    <property type="nucleotide sequence ID" value="NZ_JAHCRM010000086.1"/>
</dbReference>
<dbReference type="Gene3D" id="2.60.40.1090">
    <property type="entry name" value="Fimbrial-type adhesion domain"/>
    <property type="match status" value="1"/>
</dbReference>
<accession>A0ABU1C4X6</accession>
<dbReference type="InterPro" id="IPR050263">
    <property type="entry name" value="Bact_Fimbrial_Adh_Pro"/>
</dbReference>
<comment type="caution">
    <text evidence="2">The sequence shown here is derived from an EMBL/GenBank/DDBJ whole genome shotgun (WGS) entry which is preliminary data.</text>
</comment>
<reference evidence="2 3" key="1">
    <citation type="submission" date="2021-05" db="EMBL/GenBank/DDBJ databases">
        <title>Genome sequence of E. marmotae isolates.</title>
        <authorList>
            <person name="Binsker U."/>
            <person name="Hammerl J.A."/>
        </authorList>
    </citation>
    <scope>NUCLEOTIDE SEQUENCE [LARGE SCALE GENOMIC DNA]</scope>
    <source>
        <strain evidence="2 3">21-MO00586</strain>
    </source>
</reference>
<evidence type="ECO:0000313" key="2">
    <source>
        <dbReference type="EMBL" id="MDQ9295684.1"/>
    </source>
</evidence>